<sequence>MEKKYVCKFCNKKFPSGKSLGGHIRIHSNEYSVASDRYNGKNPKLKNNNNNNNKRLVEQQQREQHCCRECGSNHMDCHCVGEKMVMDSQSDTETTSSAPTRKRSKKLMKQSEAFSNGSSSSASEIDQEHKDTALSLMMMSIDSKGHNLVVNSLAESSENNSEILETKASSGEQLNVKSQGLETDKVAVDDQLRSANDADSYSSDSDYFMNGPKKSDSDISVDGSLRNTELNSFKNGDELGVKEGGSKYQLRKSKRVLPSSYESDSCADRNMKIHRSGDCKMVKKAVGANRSSKVHECPICFRVFKSGQALGGHKRSHSIESQEQKIKHKAAADMPMSPTYLKRPIMISSLLLFIVFIASPTVEENLKASRNFPYRTHPLAPRVHHPYDVSPQGSCDSFTRPYARSMCLELQRIHRSTKKQPLVPPPPPEIDPRYGVDKRLLTHFLAFLESTCSRDLCPKTKIHFFFAMEQCIEKRFVCKFCNKRFACGKSLGGHIRTHMSNKNSADSDEDEHTKLMFDENGGQSSYGLRENPKKNKRFVDQREMMALKHHQHQLQLLYCRECGKGFPSSKALCGHMASHSEREKIVMDSQSDTEASLSTIRRRSKRAVKHHHGSSIMNQYDAASSDESEIEPEQEQMALSLMMLSRDDSGFKKGHNLVVNSFAESSDNNSVILETKSSSGEQLRKIFKVKESCKKDKLGVGVDHLRNGEDNGYVSDNSDSGYFRNGPKKLDSDVTVDGFLRNKAAMGFNSSEDKSLNRFRTGSDRSSTKYDLRKSRTSFPTYGRKKMRYEFTESVYDSGDQHSLETESCAETIKIHSKPPMVKKAKKKSKGHECPICFRVFKSGQALGGHKRSHFIGNHEHRTLVIQQHQVAHEMHTLIDLNLPAPID</sequence>
<feature type="region of interest" description="Disordered" evidence="2">
    <location>
        <begin position="603"/>
        <end position="623"/>
    </location>
</feature>
<keyword evidence="1" id="KW-0862">Zinc</keyword>
<keyword evidence="1" id="KW-0479">Metal-binding</keyword>
<dbReference type="InterPro" id="IPR036236">
    <property type="entry name" value="Znf_C2H2_sf"/>
</dbReference>
<feature type="compositionally biased region" description="Polar residues" evidence="2">
    <location>
        <begin position="87"/>
        <end position="99"/>
    </location>
</feature>
<feature type="domain" description="C2H2-type" evidence="3">
    <location>
        <begin position="832"/>
        <end position="854"/>
    </location>
</feature>
<feature type="compositionally biased region" description="Low complexity" evidence="2">
    <location>
        <begin position="111"/>
        <end position="124"/>
    </location>
</feature>
<dbReference type="InterPro" id="IPR013087">
    <property type="entry name" value="Znf_C2H2_type"/>
</dbReference>
<comment type="caution">
    <text evidence="4">The sequence shown here is derived from an EMBL/GenBank/DDBJ whole genome shotgun (WGS) entry which is preliminary data.</text>
</comment>
<evidence type="ECO:0000313" key="5">
    <source>
        <dbReference type="Proteomes" id="UP000823674"/>
    </source>
</evidence>
<feature type="domain" description="C2H2-type" evidence="3">
    <location>
        <begin position="295"/>
        <end position="322"/>
    </location>
</feature>
<feature type="domain" description="C2H2-type" evidence="3">
    <location>
        <begin position="5"/>
        <end position="32"/>
    </location>
</feature>
<dbReference type="SUPFAM" id="SSF57667">
    <property type="entry name" value="beta-beta-alpha zinc fingers"/>
    <property type="match status" value="3"/>
</dbReference>
<feature type="domain" description="C2H2-type" evidence="3">
    <location>
        <begin position="557"/>
        <end position="584"/>
    </location>
</feature>
<feature type="compositionally biased region" description="Basic and acidic residues" evidence="2">
    <location>
        <begin position="182"/>
        <end position="192"/>
    </location>
</feature>
<evidence type="ECO:0000313" key="4">
    <source>
        <dbReference type="EMBL" id="KAG5378942.1"/>
    </source>
</evidence>
<dbReference type="PANTHER" id="PTHR46869:SF16">
    <property type="entry name" value="C2H2-TYPE DOMAIN-CONTAINING PROTEIN"/>
    <property type="match status" value="1"/>
</dbReference>
<evidence type="ECO:0000256" key="2">
    <source>
        <dbReference type="SAM" id="MobiDB-lite"/>
    </source>
</evidence>
<keyword evidence="5" id="KW-1185">Reference proteome</keyword>
<keyword evidence="1" id="KW-0863">Zinc-finger</keyword>
<feature type="domain" description="C2H2-type" evidence="3">
    <location>
        <begin position="476"/>
        <end position="503"/>
    </location>
</feature>
<name>A0ABQ7KY90_BRACM</name>
<feature type="compositionally biased region" description="Low complexity" evidence="2">
    <location>
        <begin position="194"/>
        <end position="207"/>
    </location>
</feature>
<evidence type="ECO:0000259" key="3">
    <source>
        <dbReference type="PROSITE" id="PS50157"/>
    </source>
</evidence>
<reference evidence="4 5" key="1">
    <citation type="submission" date="2021-03" db="EMBL/GenBank/DDBJ databases">
        <authorList>
            <person name="King G.J."/>
            <person name="Bancroft I."/>
            <person name="Baten A."/>
            <person name="Bloomfield J."/>
            <person name="Borpatragohain P."/>
            <person name="He Z."/>
            <person name="Irish N."/>
            <person name="Irwin J."/>
            <person name="Liu K."/>
            <person name="Mauleon R.P."/>
            <person name="Moore J."/>
            <person name="Morris R."/>
            <person name="Ostergaard L."/>
            <person name="Wang B."/>
            <person name="Wells R."/>
        </authorList>
    </citation>
    <scope>NUCLEOTIDE SEQUENCE [LARGE SCALE GENOMIC DNA]</scope>
    <source>
        <strain evidence="4">R-o-18</strain>
        <tissue evidence="4">Leaf</tissue>
    </source>
</reference>
<dbReference type="Gene3D" id="3.30.160.60">
    <property type="entry name" value="Classic Zinc Finger"/>
    <property type="match status" value="2"/>
</dbReference>
<dbReference type="PROSITE" id="PS00028">
    <property type="entry name" value="ZINC_FINGER_C2H2_1"/>
    <property type="match status" value="5"/>
</dbReference>
<dbReference type="Pfam" id="PF13912">
    <property type="entry name" value="zf-C2H2_6"/>
    <property type="match status" value="5"/>
</dbReference>
<gene>
    <name evidence="4" type="primary">A07p018160.1_BraROA</name>
    <name evidence="4" type="ORF">IGI04_026784</name>
</gene>
<dbReference type="PANTHER" id="PTHR46869">
    <property type="entry name" value="C2H2-LIKE ZINC FINGER PROTEIN"/>
    <property type="match status" value="1"/>
</dbReference>
<dbReference type="PROSITE" id="PS50157">
    <property type="entry name" value="ZINC_FINGER_C2H2_2"/>
    <property type="match status" value="5"/>
</dbReference>
<evidence type="ECO:0000256" key="1">
    <source>
        <dbReference type="PROSITE-ProRule" id="PRU00042"/>
    </source>
</evidence>
<accession>A0ABQ7KY90</accession>
<feature type="compositionally biased region" description="Polar residues" evidence="2">
    <location>
        <begin position="167"/>
        <end position="181"/>
    </location>
</feature>
<dbReference type="Proteomes" id="UP000823674">
    <property type="component" value="Chromosome A07"/>
</dbReference>
<feature type="region of interest" description="Disordered" evidence="2">
    <location>
        <begin position="86"/>
        <end position="127"/>
    </location>
</feature>
<feature type="compositionally biased region" description="Basic residues" evidence="2">
    <location>
        <begin position="603"/>
        <end position="613"/>
    </location>
</feature>
<dbReference type="SMART" id="SM00355">
    <property type="entry name" value="ZnF_C2H2"/>
    <property type="match status" value="5"/>
</dbReference>
<proteinExistence type="predicted"/>
<protein>
    <recommendedName>
        <fullName evidence="3">C2H2-type domain-containing protein</fullName>
    </recommendedName>
</protein>
<organism evidence="4 5">
    <name type="scientific">Brassica rapa subsp. trilocularis</name>
    <dbReference type="NCBI Taxonomy" id="1813537"/>
    <lineage>
        <taxon>Eukaryota</taxon>
        <taxon>Viridiplantae</taxon>
        <taxon>Streptophyta</taxon>
        <taxon>Embryophyta</taxon>
        <taxon>Tracheophyta</taxon>
        <taxon>Spermatophyta</taxon>
        <taxon>Magnoliopsida</taxon>
        <taxon>eudicotyledons</taxon>
        <taxon>Gunneridae</taxon>
        <taxon>Pentapetalae</taxon>
        <taxon>rosids</taxon>
        <taxon>malvids</taxon>
        <taxon>Brassicales</taxon>
        <taxon>Brassicaceae</taxon>
        <taxon>Brassiceae</taxon>
        <taxon>Brassica</taxon>
    </lineage>
</organism>
<feature type="region of interest" description="Disordered" evidence="2">
    <location>
        <begin position="161"/>
        <end position="223"/>
    </location>
</feature>
<dbReference type="EMBL" id="JADBGQ010000009">
    <property type="protein sequence ID" value="KAG5378942.1"/>
    <property type="molecule type" value="Genomic_DNA"/>
</dbReference>